<dbReference type="Proteomes" id="UP000234420">
    <property type="component" value="Unassembled WGS sequence"/>
</dbReference>
<name>A0A2N4UML4_9GAMM</name>
<accession>A0A2N4UML4</accession>
<organism evidence="1 2">
    <name type="scientific">Photobacterium carnosum</name>
    <dbReference type="NCBI Taxonomy" id="2023717"/>
    <lineage>
        <taxon>Bacteria</taxon>
        <taxon>Pseudomonadati</taxon>
        <taxon>Pseudomonadota</taxon>
        <taxon>Gammaproteobacteria</taxon>
        <taxon>Vibrionales</taxon>
        <taxon>Vibrionaceae</taxon>
        <taxon>Photobacterium</taxon>
    </lineage>
</organism>
<comment type="caution">
    <text evidence="1">The sequence shown here is derived from an EMBL/GenBank/DDBJ whole genome shotgun (WGS) entry which is preliminary data.</text>
</comment>
<dbReference type="RefSeq" id="WP_065208439.1">
    <property type="nucleotide sequence ID" value="NZ_BPPU01000006.1"/>
</dbReference>
<dbReference type="EMBL" id="NPIB01000034">
    <property type="protein sequence ID" value="PLC56271.1"/>
    <property type="molecule type" value="Genomic_DNA"/>
</dbReference>
<evidence type="ECO:0000313" key="1">
    <source>
        <dbReference type="EMBL" id="PLC56271.1"/>
    </source>
</evidence>
<dbReference type="AlphaFoldDB" id="A0A2N4UML4"/>
<evidence type="ECO:0000313" key="2">
    <source>
        <dbReference type="Proteomes" id="UP000234420"/>
    </source>
</evidence>
<protein>
    <submittedName>
        <fullName evidence="1">Uncharacterized protein</fullName>
    </submittedName>
</protein>
<sequence>MKKKKLFNLSSHGENKLKKAAFDMGYLEYGNGGLTRFVDDFMNYCVEVDLEVLSKFKSQR</sequence>
<keyword evidence="2" id="KW-1185">Reference proteome</keyword>
<reference evidence="1 2" key="1">
    <citation type="journal article" date="2018" name="Syst. Appl. Microbiol.">
        <title>Photobacterium carnosum sp. nov., isolated from spoiled modified atmosphere packaged poultry meat.</title>
        <authorList>
            <person name="Hilgarth M."/>
            <person name="Fuertes S."/>
            <person name="Ehrmann M."/>
            <person name="Vogel R.F."/>
        </authorList>
    </citation>
    <scope>NUCLEOTIDE SEQUENCE [LARGE SCALE GENOMIC DNA]</scope>
    <source>
        <strain evidence="1 2">TMW 2.2021</strain>
    </source>
</reference>
<proteinExistence type="predicted"/>
<gene>
    <name evidence="1" type="ORF">CIK00_19385</name>
</gene>